<dbReference type="SUPFAM" id="SSF81324">
    <property type="entry name" value="Voltage-gated potassium channels"/>
    <property type="match status" value="1"/>
</dbReference>
<evidence type="ECO:0000256" key="2">
    <source>
        <dbReference type="SAM" id="Phobius"/>
    </source>
</evidence>
<dbReference type="CDD" id="cd00038">
    <property type="entry name" value="CAP_ED"/>
    <property type="match status" value="1"/>
</dbReference>
<keyword evidence="2" id="KW-0812">Transmembrane</keyword>
<feature type="transmembrane region" description="Helical" evidence="2">
    <location>
        <begin position="251"/>
        <end position="273"/>
    </location>
</feature>
<protein>
    <submittedName>
        <fullName evidence="4">Voltage-gated potassium channel</fullName>
    </submittedName>
</protein>
<reference evidence="4 5" key="1">
    <citation type="submission" date="2024-03" db="EMBL/GenBank/DDBJ databases">
        <title>Aureococcus anophagefferens CCMP1851 and Kratosvirus quantuckense: Draft genome of a second virus-susceptible host strain in the model system.</title>
        <authorList>
            <person name="Chase E."/>
            <person name="Truchon A.R."/>
            <person name="Schepens W."/>
            <person name="Wilhelm S.W."/>
        </authorList>
    </citation>
    <scope>NUCLEOTIDE SEQUENCE [LARGE SCALE GENOMIC DNA]</scope>
    <source>
        <strain evidence="4 5">CCMP1851</strain>
    </source>
</reference>
<feature type="transmembrane region" description="Helical" evidence="2">
    <location>
        <begin position="406"/>
        <end position="428"/>
    </location>
</feature>
<dbReference type="InterPro" id="IPR000595">
    <property type="entry name" value="cNMP-bd_dom"/>
</dbReference>
<dbReference type="PANTHER" id="PTHR45689:SF5">
    <property type="entry name" value="I[[H]] CHANNEL, ISOFORM E"/>
    <property type="match status" value="1"/>
</dbReference>
<evidence type="ECO:0000256" key="1">
    <source>
        <dbReference type="SAM" id="MobiDB-lite"/>
    </source>
</evidence>
<dbReference type="Gene3D" id="2.60.120.10">
    <property type="entry name" value="Jelly Rolls"/>
    <property type="match status" value="1"/>
</dbReference>
<dbReference type="PROSITE" id="PS50042">
    <property type="entry name" value="CNMP_BINDING_3"/>
    <property type="match status" value="1"/>
</dbReference>
<dbReference type="PANTHER" id="PTHR45689">
    <property type="entry name" value="I[[H]] CHANNEL, ISOFORM E"/>
    <property type="match status" value="1"/>
</dbReference>
<sequence length="909" mass="102800">MDVEADVGPMVDDLVEALRAVVRVADDVNGRDVAEDAGDRPRGRCRLPRAAAAEPEPEPGAEHEPGAEPAERRRVAGFAAPEPDAVSSARVSERMHIFKEQIKRIFKQLEDERSSRGGHGDLTEAMDRIGRPVSARFVDEALTDHAARGRAPGPRVRARSRGSAAARAARAAPQVHIWEDEQRALPVSEFVQLACFVEEQRLINISEDVEMTSRRLKELSVEEQLVRVIGNGRSWIPGMELLDPGSTNVQIFDIVIMIILFIVFVTLPMSLAFEEINSSMIVANIVFDSMFMLDVVKHFNVGYFTSDMALVMDRQRIAKEYLQGWFLVDLVSSVPISDILELLSRSKGDYMALLRSKNGLRLLKMIRITKLLKMLRGTQLLSYLRATLVDTLDRFNVKISDAFAKMFWLFFTLLTLAHWLGCLLYFAVRLWSFPRTSWVVLAGLVTHEGTPLMNVLSRYLWCLHKILLVFVSVAYEYPATSQICMETTGWCRVESWITLLCLYIGTLFYALLISNLSAIVVNQNMSHRRFEEQLSTTLEFLRSKKIPKSVCRKVKEYYYLRYNDGRLYDEAMILDNLSPELRKEVWRCSSRELIPKVPLFREHTTAFFDALAVNLTPTMWFPGDVIVQEGSVGKHVFFIHTGLCSLHLRSVEDDDVRILADGCFFGEAAILLKTKRSCTVRACTMVETFVVEEDVFTEVCDEFPEIADYLHKLARQRQTWLKHLDISRAYRGVDAKVVHPDYVDPEDALTPLFQLLHAMHDNAHAHGDNSLRHSLHRALSKKKEENERRDTRRMSALSTILHKNTSNLPSPPTRPDAPSNVLLEIDASSTTGAGGRRAPAQKRAAIHSSMMGGVKAPLASAAHMNQILHESASHDVVASHQHEGEHFQYRARVRRTSATVRSARKTRGE</sequence>
<dbReference type="Proteomes" id="UP001363151">
    <property type="component" value="Unassembled WGS sequence"/>
</dbReference>
<evidence type="ECO:0000313" key="4">
    <source>
        <dbReference type="EMBL" id="KAK7238308.1"/>
    </source>
</evidence>
<feature type="region of interest" description="Disordered" evidence="1">
    <location>
        <begin position="29"/>
        <end position="71"/>
    </location>
</feature>
<keyword evidence="2" id="KW-0472">Membrane</keyword>
<feature type="compositionally biased region" description="Basic and acidic residues" evidence="1">
    <location>
        <begin position="781"/>
        <end position="792"/>
    </location>
</feature>
<dbReference type="Pfam" id="PF00027">
    <property type="entry name" value="cNMP_binding"/>
    <property type="match status" value="1"/>
</dbReference>
<keyword evidence="4" id="KW-0407">Ion channel</keyword>
<feature type="transmembrane region" description="Helical" evidence="2">
    <location>
        <begin position="459"/>
        <end position="477"/>
    </location>
</feature>
<dbReference type="SUPFAM" id="SSF51206">
    <property type="entry name" value="cAMP-binding domain-like"/>
    <property type="match status" value="1"/>
</dbReference>
<evidence type="ECO:0000259" key="3">
    <source>
        <dbReference type="PROSITE" id="PS50042"/>
    </source>
</evidence>
<dbReference type="Gene3D" id="1.10.287.630">
    <property type="entry name" value="Helix hairpin bin"/>
    <property type="match status" value="1"/>
</dbReference>
<comment type="caution">
    <text evidence="4">The sequence shown here is derived from an EMBL/GenBank/DDBJ whole genome shotgun (WGS) entry which is preliminary data.</text>
</comment>
<keyword evidence="5" id="KW-1185">Reference proteome</keyword>
<feature type="compositionally biased region" description="Basic and acidic residues" evidence="1">
    <location>
        <begin position="29"/>
        <end position="42"/>
    </location>
</feature>
<dbReference type="EMBL" id="JBBJCI010000230">
    <property type="protein sequence ID" value="KAK7238308.1"/>
    <property type="molecule type" value="Genomic_DNA"/>
</dbReference>
<keyword evidence="4" id="KW-0406">Ion transport</keyword>
<organism evidence="4 5">
    <name type="scientific">Aureococcus anophagefferens</name>
    <name type="common">Harmful bloom alga</name>
    <dbReference type="NCBI Taxonomy" id="44056"/>
    <lineage>
        <taxon>Eukaryota</taxon>
        <taxon>Sar</taxon>
        <taxon>Stramenopiles</taxon>
        <taxon>Ochrophyta</taxon>
        <taxon>Pelagophyceae</taxon>
        <taxon>Pelagomonadales</taxon>
        <taxon>Pelagomonadaceae</taxon>
        <taxon>Aureococcus</taxon>
    </lineage>
</organism>
<keyword evidence="4" id="KW-0813">Transport</keyword>
<accession>A0ABR1FTF0</accession>
<feature type="transmembrane region" description="Helical" evidence="2">
    <location>
        <begin position="497"/>
        <end position="521"/>
    </location>
</feature>
<dbReference type="InterPro" id="IPR051413">
    <property type="entry name" value="K/Na_HCN_channel"/>
</dbReference>
<feature type="compositionally biased region" description="Basic and acidic residues" evidence="1">
    <location>
        <begin position="60"/>
        <end position="71"/>
    </location>
</feature>
<keyword evidence="2" id="KW-1133">Transmembrane helix</keyword>
<feature type="region of interest" description="Disordered" evidence="1">
    <location>
        <begin position="764"/>
        <end position="792"/>
    </location>
</feature>
<dbReference type="SMART" id="SM00100">
    <property type="entry name" value="cNMP"/>
    <property type="match status" value="1"/>
</dbReference>
<evidence type="ECO:0000313" key="5">
    <source>
        <dbReference type="Proteomes" id="UP001363151"/>
    </source>
</evidence>
<proteinExistence type="predicted"/>
<feature type="domain" description="Cyclic nucleotide-binding" evidence="3">
    <location>
        <begin position="599"/>
        <end position="699"/>
    </location>
</feature>
<dbReference type="InterPro" id="IPR014710">
    <property type="entry name" value="RmlC-like_jellyroll"/>
</dbReference>
<dbReference type="GO" id="GO:0034220">
    <property type="term" value="P:monoatomic ion transmembrane transport"/>
    <property type="evidence" value="ECO:0007669"/>
    <property type="project" value="UniProtKB-KW"/>
</dbReference>
<name>A0ABR1FTF0_AURAN</name>
<gene>
    <name evidence="4" type="ORF">SO694_00023050</name>
</gene>
<dbReference type="InterPro" id="IPR018490">
    <property type="entry name" value="cNMP-bd_dom_sf"/>
</dbReference>
<dbReference type="Gene3D" id="1.10.287.70">
    <property type="match status" value="1"/>
</dbReference>